<proteinExistence type="inferred from homology"/>
<sequence length="425" mass="47259">MPAIVAKHLLPFLRQQQTATRFLIAFSGGLDSHVLLHLCAALQVQYPYWQFRAIHIDHGLQAESPDWAAHCGTVCGLLAMPLVQVALHLQIPPGASLEAEARQARYDAFAQHLQTDEMLLTAHHQDDQAETLLLHLLRGSGVDGLAAMPAVRAFAQGWLGRPLLGCSREDLAAYAHQHALHYLQDPSNADSRFDRNFLRHQVMPVLRQRWPAVARTFARAARLQGESRQLLHDCVQEKLPYYQGSCSGTLAISQLRTASLALQAALLRSWLANAGFLLPSAKKLERVLHDVLLASADAMPCVCWAGCEIRRYRDDLYAIRPLTAHDAAQVWYWDAHQTLVLPTLGITLIPEMLGAWLPLARDAGGVTVRFRQGGETMELPYRGGSHALKHLLQEAGIPPWQRERLPLIYVGERLVNVVGVLQVNP</sequence>
<keyword evidence="11" id="KW-1185">Reference proteome</keyword>
<dbReference type="Pfam" id="PF11734">
    <property type="entry name" value="TilS_C"/>
    <property type="match status" value="1"/>
</dbReference>
<dbReference type="SUPFAM" id="SSF56037">
    <property type="entry name" value="PheT/TilS domain"/>
    <property type="match status" value="1"/>
</dbReference>
<dbReference type="GO" id="GO:0032267">
    <property type="term" value="F:tRNA(Ile)-lysidine synthase activity"/>
    <property type="evidence" value="ECO:0007669"/>
    <property type="project" value="UniProtKB-EC"/>
</dbReference>
<dbReference type="SUPFAM" id="SSF82829">
    <property type="entry name" value="MesJ substrate recognition domain-like"/>
    <property type="match status" value="1"/>
</dbReference>
<feature type="binding site" evidence="8">
    <location>
        <begin position="27"/>
        <end position="32"/>
    </location>
    <ligand>
        <name>ATP</name>
        <dbReference type="ChEBI" id="CHEBI:30616"/>
    </ligand>
</feature>
<dbReference type="InterPro" id="IPR012795">
    <property type="entry name" value="tRNA_Ile_lys_synt_N"/>
</dbReference>
<evidence type="ECO:0000259" key="9">
    <source>
        <dbReference type="SMART" id="SM00977"/>
    </source>
</evidence>
<comment type="catalytic activity">
    <reaction evidence="7 8">
        <text>cytidine(34) in tRNA(Ile2) + L-lysine + ATP = lysidine(34) in tRNA(Ile2) + AMP + diphosphate + H(+)</text>
        <dbReference type="Rhea" id="RHEA:43744"/>
        <dbReference type="Rhea" id="RHEA-COMP:10625"/>
        <dbReference type="Rhea" id="RHEA-COMP:10670"/>
        <dbReference type="ChEBI" id="CHEBI:15378"/>
        <dbReference type="ChEBI" id="CHEBI:30616"/>
        <dbReference type="ChEBI" id="CHEBI:32551"/>
        <dbReference type="ChEBI" id="CHEBI:33019"/>
        <dbReference type="ChEBI" id="CHEBI:82748"/>
        <dbReference type="ChEBI" id="CHEBI:83665"/>
        <dbReference type="ChEBI" id="CHEBI:456215"/>
        <dbReference type="EC" id="6.3.4.19"/>
    </reaction>
</comment>
<keyword evidence="4 8" id="KW-0819">tRNA processing</keyword>
<keyword evidence="2 8" id="KW-0963">Cytoplasm</keyword>
<comment type="similarity">
    <text evidence="8">Belongs to the tRNA(Ile)-lysidine synthase family.</text>
</comment>
<dbReference type="Gene3D" id="1.20.59.20">
    <property type="match status" value="1"/>
</dbReference>
<organism evidence="10 11">
    <name type="scientific">Candidatus Thiothrix anitrata</name>
    <dbReference type="NCBI Taxonomy" id="2823902"/>
    <lineage>
        <taxon>Bacteria</taxon>
        <taxon>Pseudomonadati</taxon>
        <taxon>Pseudomonadota</taxon>
        <taxon>Gammaproteobacteria</taxon>
        <taxon>Thiotrichales</taxon>
        <taxon>Thiotrichaceae</taxon>
        <taxon>Thiothrix</taxon>
    </lineage>
</organism>
<dbReference type="HAMAP" id="MF_01161">
    <property type="entry name" value="tRNA_Ile_lys_synt"/>
    <property type="match status" value="1"/>
</dbReference>
<evidence type="ECO:0000256" key="2">
    <source>
        <dbReference type="ARBA" id="ARBA00022490"/>
    </source>
</evidence>
<comment type="domain">
    <text evidence="8">The N-terminal region contains the highly conserved SGGXDS motif, predicted to be a P-loop motif involved in ATP binding.</text>
</comment>
<dbReference type="SMART" id="SM00977">
    <property type="entry name" value="TilS_C"/>
    <property type="match status" value="1"/>
</dbReference>
<dbReference type="PANTHER" id="PTHR43033">
    <property type="entry name" value="TRNA(ILE)-LYSIDINE SYNTHASE-RELATED"/>
    <property type="match status" value="1"/>
</dbReference>
<dbReference type="EMBL" id="CP072800">
    <property type="protein sequence ID" value="QTR49261.1"/>
    <property type="molecule type" value="Genomic_DNA"/>
</dbReference>
<evidence type="ECO:0000256" key="3">
    <source>
        <dbReference type="ARBA" id="ARBA00022598"/>
    </source>
</evidence>
<reference evidence="10 11" key="1">
    <citation type="submission" date="2021-04" db="EMBL/GenBank/DDBJ databases">
        <title>Genomics, taxonomy and metabolism of representatives of sulfur bacteria of the genus Thiothrix: Thiothrix fructosivorans QT, Thiothrix unzii A1T and three new species, Thiothrix subterranea sp. nov., Thiothrix litoralis sp. nov. and 'Candidatus Thiothrix anitrata' sp. nov.</title>
        <authorList>
            <person name="Ravin N.V."/>
            <person name="Smolyakov D."/>
            <person name="Rudenko T.S."/>
            <person name="Mardanov A.V."/>
            <person name="Beletsky A.V."/>
            <person name="Markov N.D."/>
            <person name="Fomenkov A.I."/>
            <person name="Roberts R.J."/>
            <person name="Karnachuk O.V."/>
            <person name="Novikov A."/>
            <person name="Grabovich M.Y."/>
        </authorList>
    </citation>
    <scope>NUCLEOTIDE SEQUENCE [LARGE SCALE GENOMIC DNA]</scope>
    <source>
        <strain evidence="10 11">A52</strain>
    </source>
</reference>
<dbReference type="RefSeq" id="WP_210226114.1">
    <property type="nucleotide sequence ID" value="NZ_CP072800.1"/>
</dbReference>
<dbReference type="Proteomes" id="UP000672027">
    <property type="component" value="Chromosome"/>
</dbReference>
<dbReference type="EC" id="6.3.4.19" evidence="8"/>
<comment type="function">
    <text evidence="8">Ligates lysine onto the cytidine present at position 34 of the AUA codon-specific tRNA(Ile) that contains the anticodon CAU, in an ATP-dependent manner. Cytidine is converted to lysidine, thus changing the amino acid specificity of the tRNA from methionine to isoleucine.</text>
</comment>
<evidence type="ECO:0000256" key="1">
    <source>
        <dbReference type="ARBA" id="ARBA00004496"/>
    </source>
</evidence>
<keyword evidence="5 8" id="KW-0547">Nucleotide-binding</keyword>
<evidence type="ECO:0000256" key="5">
    <source>
        <dbReference type="ARBA" id="ARBA00022741"/>
    </source>
</evidence>
<evidence type="ECO:0000256" key="7">
    <source>
        <dbReference type="ARBA" id="ARBA00048539"/>
    </source>
</evidence>
<dbReference type="InterPro" id="IPR015262">
    <property type="entry name" value="tRNA_Ile_lys_synt_subst-bd"/>
</dbReference>
<dbReference type="InterPro" id="IPR011063">
    <property type="entry name" value="TilS/TtcA_N"/>
</dbReference>
<dbReference type="NCBIfam" id="TIGR02433">
    <property type="entry name" value="lysidine_TilS_C"/>
    <property type="match status" value="1"/>
</dbReference>
<comment type="subcellular location">
    <subcellularLocation>
        <location evidence="1 8">Cytoplasm</location>
    </subcellularLocation>
</comment>
<gene>
    <name evidence="8 10" type="primary">tilS</name>
    <name evidence="10" type="ORF">J8380_13470</name>
</gene>
<feature type="domain" description="Lysidine-tRNA(Ile) synthetase C-terminal" evidence="9">
    <location>
        <begin position="366"/>
        <end position="423"/>
    </location>
</feature>
<name>A0ABX7X0Y3_9GAMM</name>
<evidence type="ECO:0000256" key="6">
    <source>
        <dbReference type="ARBA" id="ARBA00022840"/>
    </source>
</evidence>
<evidence type="ECO:0000313" key="11">
    <source>
        <dbReference type="Proteomes" id="UP000672027"/>
    </source>
</evidence>
<dbReference type="PANTHER" id="PTHR43033:SF1">
    <property type="entry name" value="TRNA(ILE)-LYSIDINE SYNTHASE-RELATED"/>
    <property type="match status" value="1"/>
</dbReference>
<keyword evidence="6 8" id="KW-0067">ATP-binding</keyword>
<dbReference type="Gene3D" id="3.40.50.620">
    <property type="entry name" value="HUPs"/>
    <property type="match status" value="1"/>
</dbReference>
<dbReference type="InterPro" id="IPR014729">
    <property type="entry name" value="Rossmann-like_a/b/a_fold"/>
</dbReference>
<dbReference type="NCBIfam" id="TIGR02432">
    <property type="entry name" value="lysidine_TilS_N"/>
    <property type="match status" value="1"/>
</dbReference>
<dbReference type="InterPro" id="IPR012796">
    <property type="entry name" value="Lysidine-tRNA-synth_C"/>
</dbReference>
<dbReference type="SUPFAM" id="SSF52402">
    <property type="entry name" value="Adenine nucleotide alpha hydrolases-like"/>
    <property type="match status" value="1"/>
</dbReference>
<evidence type="ECO:0000313" key="10">
    <source>
        <dbReference type="EMBL" id="QTR49261.1"/>
    </source>
</evidence>
<protein>
    <recommendedName>
        <fullName evidence="8">tRNA(Ile)-lysidine synthase</fullName>
        <ecNumber evidence="8">6.3.4.19</ecNumber>
    </recommendedName>
    <alternativeName>
        <fullName evidence="8">tRNA(Ile)-2-lysyl-cytidine synthase</fullName>
    </alternativeName>
    <alternativeName>
        <fullName evidence="8">tRNA(Ile)-lysidine synthetase</fullName>
    </alternativeName>
</protein>
<accession>A0ABX7X0Y3</accession>
<dbReference type="InterPro" id="IPR012094">
    <property type="entry name" value="tRNA_Ile_lys_synt"/>
</dbReference>
<evidence type="ECO:0000256" key="8">
    <source>
        <dbReference type="HAMAP-Rule" id="MF_01161"/>
    </source>
</evidence>
<evidence type="ECO:0000256" key="4">
    <source>
        <dbReference type="ARBA" id="ARBA00022694"/>
    </source>
</evidence>
<dbReference type="CDD" id="cd01992">
    <property type="entry name" value="TilS_N"/>
    <property type="match status" value="1"/>
</dbReference>
<keyword evidence="3 8" id="KW-0436">Ligase</keyword>
<dbReference type="Pfam" id="PF01171">
    <property type="entry name" value="ATP_bind_3"/>
    <property type="match status" value="1"/>
</dbReference>
<dbReference type="Pfam" id="PF09179">
    <property type="entry name" value="TilS"/>
    <property type="match status" value="1"/>
</dbReference>